<dbReference type="AlphaFoldDB" id="A0A2A7A2N0"/>
<dbReference type="Pfam" id="PF13692">
    <property type="entry name" value="Glyco_trans_1_4"/>
    <property type="match status" value="1"/>
</dbReference>
<dbReference type="RefSeq" id="WP_097782711.1">
    <property type="nucleotide sequence ID" value="NZ_NMTV01000025.1"/>
</dbReference>
<dbReference type="SUPFAM" id="SSF53756">
    <property type="entry name" value="UDP-Glycosyltransferase/glycogen phosphorylase"/>
    <property type="match status" value="1"/>
</dbReference>
<evidence type="ECO:0000313" key="2">
    <source>
        <dbReference type="EMBL" id="PDX73384.1"/>
    </source>
</evidence>
<dbReference type="EMBL" id="NMTV01000025">
    <property type="protein sequence ID" value="PDX73384.1"/>
    <property type="molecule type" value="Genomic_DNA"/>
</dbReference>
<dbReference type="GO" id="GO:0016757">
    <property type="term" value="F:glycosyltransferase activity"/>
    <property type="evidence" value="ECO:0007669"/>
    <property type="project" value="TreeGrafter"/>
</dbReference>
<name>A0A2A7A2N0_9FIRM</name>
<reference evidence="2 3" key="1">
    <citation type="journal article" date="2017" name="Front. Microbiol.">
        <title>New Insights into the Diversity of the Genus Faecalibacterium.</title>
        <authorList>
            <person name="Benevides L."/>
            <person name="Burman S."/>
            <person name="Martin R."/>
            <person name="Robert V."/>
            <person name="Thomas M."/>
            <person name="Miquel S."/>
            <person name="Chain F."/>
            <person name="Sokol H."/>
            <person name="Bermudez-Humaran L.G."/>
            <person name="Morrison M."/>
            <person name="Langella P."/>
            <person name="Azevedo V.A."/>
            <person name="Chatel J.M."/>
            <person name="Soares S."/>
        </authorList>
    </citation>
    <scope>NUCLEOTIDE SEQUENCE [LARGE SCALE GENOMIC DNA]</scope>
    <source>
        <strain evidence="2 3">CNCM I 4546</strain>
    </source>
</reference>
<accession>A0A2A7A2N0</accession>
<dbReference type="Proteomes" id="UP000219901">
    <property type="component" value="Unassembled WGS sequence"/>
</dbReference>
<dbReference type="Pfam" id="PF13439">
    <property type="entry name" value="Glyco_transf_4"/>
    <property type="match status" value="1"/>
</dbReference>
<protein>
    <recommendedName>
        <fullName evidence="1">Glycosyltransferase subfamily 4-like N-terminal domain-containing protein</fullName>
    </recommendedName>
</protein>
<dbReference type="PANTHER" id="PTHR45947:SF3">
    <property type="entry name" value="SULFOQUINOVOSYL TRANSFERASE SQD2"/>
    <property type="match status" value="1"/>
</dbReference>
<evidence type="ECO:0000259" key="1">
    <source>
        <dbReference type="Pfam" id="PF13439"/>
    </source>
</evidence>
<evidence type="ECO:0000313" key="3">
    <source>
        <dbReference type="Proteomes" id="UP000219901"/>
    </source>
</evidence>
<dbReference type="PANTHER" id="PTHR45947">
    <property type="entry name" value="SULFOQUINOVOSYL TRANSFERASE SQD2"/>
    <property type="match status" value="1"/>
</dbReference>
<dbReference type="Gene3D" id="3.40.50.2000">
    <property type="entry name" value="Glycogen Phosphorylase B"/>
    <property type="match status" value="2"/>
</dbReference>
<dbReference type="InterPro" id="IPR028098">
    <property type="entry name" value="Glyco_trans_4-like_N"/>
</dbReference>
<comment type="caution">
    <text evidence="2">The sequence shown here is derived from an EMBL/GenBank/DDBJ whole genome shotgun (WGS) entry which is preliminary data.</text>
</comment>
<dbReference type="InterPro" id="IPR050194">
    <property type="entry name" value="Glycosyltransferase_grp1"/>
</dbReference>
<gene>
    <name evidence="2" type="ORF">CGS55_03755</name>
</gene>
<feature type="domain" description="Glycosyltransferase subfamily 4-like N-terminal" evidence="1">
    <location>
        <begin position="22"/>
        <end position="218"/>
    </location>
</feature>
<sequence>MRIVQINGGAKGSTGKIMMGIADVARAQGHEVMCASPITTTNRDAGEDCGYYRIGTFNSRRVNVALARITGFNGCFAWFETYKLLKKIDEFKPDIIHFHNLHDSYINLPMLFSYIKKHNVPTVWTLHDCWSFTGQCPYFTIVRCDKWKTGCHNCPQYKEYPASFYDNTKRMWKLKKKWFTGIGNMTIVTPSKWLAELAKESYLKEYPIEVINNGIDLDVFKPTPSNFRERYGIPAETHIVLGVSFAWGYRKGLDCFVEMAEKLGEQYQIVLVGTDDEIDKNLPQNIISIHRTQNQKELAEIYSAADVFAMPTREENYPTVNMEAIACGTPVVTFDTGGSPEMLNEKVGRVVPVDDVNKMMSEIRKICENMRLSSEAFRSKAKEYIMEDRFLEYIDLYKSMHSENDGRG</sequence>
<proteinExistence type="predicted"/>
<organism evidence="2 3">
    <name type="scientific">Faecalibacterium prausnitzii</name>
    <dbReference type="NCBI Taxonomy" id="853"/>
    <lineage>
        <taxon>Bacteria</taxon>
        <taxon>Bacillati</taxon>
        <taxon>Bacillota</taxon>
        <taxon>Clostridia</taxon>
        <taxon>Eubacteriales</taxon>
        <taxon>Oscillospiraceae</taxon>
        <taxon>Faecalibacterium</taxon>
    </lineage>
</organism>